<comment type="caution">
    <text evidence="1">The sequence shown here is derived from an EMBL/GenBank/DDBJ whole genome shotgun (WGS) entry which is preliminary data.</text>
</comment>
<organism evidence="1">
    <name type="scientific">Ophidiomyces ophidiicola</name>
    <dbReference type="NCBI Taxonomy" id="1387563"/>
    <lineage>
        <taxon>Eukaryota</taxon>
        <taxon>Fungi</taxon>
        <taxon>Dikarya</taxon>
        <taxon>Ascomycota</taxon>
        <taxon>Pezizomycotina</taxon>
        <taxon>Eurotiomycetes</taxon>
        <taxon>Eurotiomycetidae</taxon>
        <taxon>Onygenales</taxon>
        <taxon>Onygenaceae</taxon>
        <taxon>Ophidiomyces</taxon>
    </lineage>
</organism>
<reference evidence="1" key="1">
    <citation type="journal article" date="2022" name="bioRxiv">
        <title>Population genetic analysis of Ophidiomyces ophidiicola, the causative agent of snake fungal disease, indicates recent introductions to the USA.</title>
        <authorList>
            <person name="Ladner J.T."/>
            <person name="Palmer J.M."/>
            <person name="Ettinger C.L."/>
            <person name="Stajich J.E."/>
            <person name="Farrell T.M."/>
            <person name="Glorioso B.M."/>
            <person name="Lawson B."/>
            <person name="Price S.J."/>
            <person name="Stengle A.G."/>
            <person name="Grear D.A."/>
            <person name="Lorch J.M."/>
        </authorList>
    </citation>
    <scope>NUCLEOTIDE SEQUENCE</scope>
    <source>
        <strain evidence="1">NWHC 24266-5</strain>
    </source>
</reference>
<proteinExistence type="predicted"/>
<gene>
    <name evidence="1" type="ORF">LOY88_006576</name>
</gene>
<name>A0ACB8UMM2_9EURO</name>
<dbReference type="EMBL" id="JALBCA010000172">
    <property type="protein sequence ID" value="KAI2381802.1"/>
    <property type="molecule type" value="Genomic_DNA"/>
</dbReference>
<sequence length="576" mass="61660">MAQRTPSSRPATAGILPISVAATGAGVPRTSLVKASTPRLKLLIRRLPPGLVQAEFSAALGEEWAVGNGRIDWFIYKPGKVATDPSKPSKPSRAYLRVTSSSFVEALSIKVRQTTFHDTRNTFTDPALLGPPTLEFAPYPRIPGGKARKDARLGTIDQDPEFIAFLESLTNPLPKANPDDILDIEKEEKTVITPLIQFLKEKKASKAKEANILPRSTKSSRTAPKDAKTEKIQAKKVLSRAEKATASTSPEKQGRADRAVKDSIKLSSKHPQAVKSKGGKLAATGNQSDTPSAPTPQKPAAERKRERGNLSVATKMLRRDLGLTPPRKRGDKGNTTQEQTRIAANFKQNLLPGPTEVNKHEISTSKTKDEAIPKNAPPKLLKKPPTEPAAARNSPKTINPPPSHKVAIAQNGATQAFLKHANPSQGVTEELLEIGFSKYGKVAKVEIDKKKGFGYVDFLEPEGLRKAIQASPVQIAESQVVVLERRSTANVSLARGHHNRANTPSPAMASHLLSRGGGNSGGQVASRPAPQGPRGGGRGGRHRGNHARGARNSSTGTEKTHPPGISAKQGHSQPLG</sequence>
<protein>
    <submittedName>
        <fullName evidence="1">Uncharacterized protein</fullName>
    </submittedName>
</protein>
<accession>A0ACB8UMM2</accession>
<evidence type="ECO:0000313" key="1">
    <source>
        <dbReference type="EMBL" id="KAI2381802.1"/>
    </source>
</evidence>